<dbReference type="SUPFAM" id="SSF46585">
    <property type="entry name" value="HR1 repeat"/>
    <property type="match status" value="2"/>
</dbReference>
<accession>A0AAD9P6P9</accession>
<keyword evidence="4" id="KW-1185">Reference proteome</keyword>
<dbReference type="EMBL" id="JAODUO010000114">
    <property type="protein sequence ID" value="KAK2189062.1"/>
    <property type="molecule type" value="Genomic_DNA"/>
</dbReference>
<organism evidence="3 4">
    <name type="scientific">Ridgeia piscesae</name>
    <name type="common">Tubeworm</name>
    <dbReference type="NCBI Taxonomy" id="27915"/>
    <lineage>
        <taxon>Eukaryota</taxon>
        <taxon>Metazoa</taxon>
        <taxon>Spiralia</taxon>
        <taxon>Lophotrochozoa</taxon>
        <taxon>Annelida</taxon>
        <taxon>Polychaeta</taxon>
        <taxon>Sedentaria</taxon>
        <taxon>Canalipalpata</taxon>
        <taxon>Sabellida</taxon>
        <taxon>Siboglinidae</taxon>
        <taxon>Ridgeia</taxon>
    </lineage>
</organism>
<dbReference type="Pfam" id="PF02185">
    <property type="entry name" value="HR1"/>
    <property type="match status" value="2"/>
</dbReference>
<proteinExistence type="predicted"/>
<evidence type="ECO:0000313" key="3">
    <source>
        <dbReference type="EMBL" id="KAK2189062.1"/>
    </source>
</evidence>
<dbReference type="GO" id="GO:0007165">
    <property type="term" value="P:signal transduction"/>
    <property type="evidence" value="ECO:0007669"/>
    <property type="project" value="InterPro"/>
</dbReference>
<name>A0AAD9P6P9_RIDPI</name>
<gene>
    <name evidence="3" type="ORF">NP493_115g01006</name>
</gene>
<dbReference type="CDD" id="cd11623">
    <property type="entry name" value="HR1_PKN_2"/>
    <property type="match status" value="1"/>
</dbReference>
<dbReference type="Proteomes" id="UP001209878">
    <property type="component" value="Unassembled WGS sequence"/>
</dbReference>
<dbReference type="PROSITE" id="PS51860">
    <property type="entry name" value="REM_1"/>
    <property type="match status" value="1"/>
</dbReference>
<sequence>MFWLFAESGCASEDEANDDETDAADTRLDQLKKRLHIEQKVKQGTENMIEMYSSGPSKDKKLLAEAQQMFADAKRKIEYIRMQILRSEQRSVDNTLDNDMAHETEPFTPLDQRIEELRHHIHIESAVQEGAEKAITLLQSVKSNDKKAIQEVGTGRGVDGCRV</sequence>
<dbReference type="FunFam" id="1.10.287.160:FF:000003">
    <property type="entry name" value="Putative serine/threonine-protein kinase N2"/>
    <property type="match status" value="1"/>
</dbReference>
<protein>
    <recommendedName>
        <fullName evidence="2">REM-1 domain-containing protein</fullName>
    </recommendedName>
</protein>
<comment type="caution">
    <text evidence="3">The sequence shown here is derived from an EMBL/GenBank/DDBJ whole genome shotgun (WGS) entry which is preliminary data.</text>
</comment>
<evidence type="ECO:0000259" key="2">
    <source>
        <dbReference type="PROSITE" id="PS51860"/>
    </source>
</evidence>
<dbReference type="InterPro" id="IPR036274">
    <property type="entry name" value="HR1_rpt_sf"/>
</dbReference>
<reference evidence="3" key="1">
    <citation type="journal article" date="2023" name="Mol. Biol. Evol.">
        <title>Third-Generation Sequencing Reveals the Adaptive Role of the Epigenome in Three Deep-Sea Polychaetes.</title>
        <authorList>
            <person name="Perez M."/>
            <person name="Aroh O."/>
            <person name="Sun Y."/>
            <person name="Lan Y."/>
            <person name="Juniper S.K."/>
            <person name="Young C.R."/>
            <person name="Angers B."/>
            <person name="Qian P.Y."/>
        </authorList>
    </citation>
    <scope>NUCLEOTIDE SEQUENCE</scope>
    <source>
        <strain evidence="3">R07B-5</strain>
    </source>
</reference>
<dbReference type="Gene3D" id="1.10.287.160">
    <property type="entry name" value="HR1 repeat"/>
    <property type="match status" value="2"/>
</dbReference>
<keyword evidence="1" id="KW-0175">Coiled coil</keyword>
<dbReference type="InterPro" id="IPR011072">
    <property type="entry name" value="HR1_rho-bd"/>
</dbReference>
<evidence type="ECO:0000256" key="1">
    <source>
        <dbReference type="PROSITE-ProRule" id="PRU01207"/>
    </source>
</evidence>
<dbReference type="SMART" id="SM00742">
    <property type="entry name" value="Hr1"/>
    <property type="match status" value="2"/>
</dbReference>
<feature type="domain" description="REM-1" evidence="2">
    <location>
        <begin position="11"/>
        <end position="93"/>
    </location>
</feature>
<dbReference type="AlphaFoldDB" id="A0AAD9P6P9"/>
<evidence type="ECO:0000313" key="4">
    <source>
        <dbReference type="Proteomes" id="UP001209878"/>
    </source>
</evidence>